<evidence type="ECO:0000313" key="1">
    <source>
        <dbReference type="EMBL" id="KAH9784299.1"/>
    </source>
</evidence>
<gene>
    <name evidence="1" type="ORF">KPL71_009600</name>
</gene>
<dbReference type="Proteomes" id="UP000829398">
    <property type="component" value="Chromosome 3"/>
</dbReference>
<dbReference type="EMBL" id="CM039172">
    <property type="protein sequence ID" value="KAH9784299.1"/>
    <property type="molecule type" value="Genomic_DNA"/>
</dbReference>
<reference evidence="2" key="1">
    <citation type="journal article" date="2023" name="Hortic. Res.">
        <title>A chromosome-level phased genome enabling allele-level studies in sweet orange: a case study on citrus Huanglongbing tolerance.</title>
        <authorList>
            <person name="Wu B."/>
            <person name="Yu Q."/>
            <person name="Deng Z."/>
            <person name="Duan Y."/>
            <person name="Luo F."/>
            <person name="Gmitter F. Jr."/>
        </authorList>
    </citation>
    <scope>NUCLEOTIDE SEQUENCE [LARGE SCALE GENOMIC DNA]</scope>
    <source>
        <strain evidence="2">cv. Valencia</strain>
    </source>
</reference>
<accession>A0ACB8MFA8</accession>
<protein>
    <submittedName>
        <fullName evidence="1">Cytochrome P450 83B1</fullName>
    </submittedName>
</protein>
<keyword evidence="2" id="KW-1185">Reference proteome</keyword>
<organism evidence="1 2">
    <name type="scientific">Citrus sinensis</name>
    <name type="common">Sweet orange</name>
    <name type="synonym">Citrus aurantium var. sinensis</name>
    <dbReference type="NCBI Taxonomy" id="2711"/>
    <lineage>
        <taxon>Eukaryota</taxon>
        <taxon>Viridiplantae</taxon>
        <taxon>Streptophyta</taxon>
        <taxon>Embryophyta</taxon>
        <taxon>Tracheophyta</taxon>
        <taxon>Spermatophyta</taxon>
        <taxon>Magnoliopsida</taxon>
        <taxon>eudicotyledons</taxon>
        <taxon>Gunneridae</taxon>
        <taxon>Pentapetalae</taxon>
        <taxon>rosids</taxon>
        <taxon>malvids</taxon>
        <taxon>Sapindales</taxon>
        <taxon>Rutaceae</taxon>
        <taxon>Aurantioideae</taxon>
        <taxon>Citrus</taxon>
    </lineage>
</organism>
<name>A0ACB8MFA8_CITSI</name>
<proteinExistence type="predicted"/>
<sequence>MKFIQYNIPKRGRLRRQPGGNRELAKEARKRQQANNEVKSSRREAVKQIRQTQARVKLAVSHDTCEASSQAGSVKGIEDIMALLIIVSFLLCLPFFLFFFVLQRHKTSKNNTKLPPGPRGLPFIGNLHQFDVSKPHVSFWELSKKYGPLMSLRLGFVPSLVVSSAKMAKEILKTHDLQFCSRPALVGQQKLSYNGLDLAFSPYDEYWREIRKICVIHLLNSNKVQNFRPIREDEVSRMIEKISKSVAASKLVNLSEVMMSLTSTIICRIGFGKRYDEDEATSARSRFQALLNETQALFVSFFVTDYFPFMGWIDKFTGKMQRLQNNFQELDRFYQELIDEHLDPNRTKSKLPQQEDIIDVLLQIRKDRGFKVDLTLDNIKAVLMNVFVAGTDTSAATVVWAMTYLTKNPRAMKKVQLEIRSLIGGNKGFVNEDDVQELHYLKAVVKETMRLQPTVPLLLPREAIQKCIVEGYEIPAKTRVFVNAWAIGRDPEAWQNPEEFYPERFVDSCIDFKGQNFELIPFGAGRRICPGLNMGIVTVELALANLLYKFDWEMPPGLKSHDFDVLPGLAMHKKNVLSLRAKYHVE</sequence>
<evidence type="ECO:0000313" key="2">
    <source>
        <dbReference type="Proteomes" id="UP000829398"/>
    </source>
</evidence>
<comment type="caution">
    <text evidence="1">The sequence shown here is derived from an EMBL/GenBank/DDBJ whole genome shotgun (WGS) entry which is preliminary data.</text>
</comment>